<accession>A0A8I3WUT3</accession>
<dbReference type="AlphaFoldDB" id="A0A8I3WUT3"/>
<evidence type="ECO:0000313" key="2">
    <source>
        <dbReference type="Proteomes" id="UP000008225"/>
    </source>
</evidence>
<organism evidence="1 2">
    <name type="scientific">Callithrix jacchus</name>
    <name type="common">White-tufted-ear marmoset</name>
    <name type="synonym">Simia Jacchus</name>
    <dbReference type="NCBI Taxonomy" id="9483"/>
    <lineage>
        <taxon>Eukaryota</taxon>
        <taxon>Metazoa</taxon>
        <taxon>Chordata</taxon>
        <taxon>Craniata</taxon>
        <taxon>Vertebrata</taxon>
        <taxon>Euteleostomi</taxon>
        <taxon>Mammalia</taxon>
        <taxon>Eutheria</taxon>
        <taxon>Euarchontoglires</taxon>
        <taxon>Primates</taxon>
        <taxon>Haplorrhini</taxon>
        <taxon>Platyrrhini</taxon>
        <taxon>Cebidae</taxon>
        <taxon>Callitrichinae</taxon>
        <taxon>Callithrix</taxon>
        <taxon>Callithrix</taxon>
    </lineage>
</organism>
<sequence>MSGRMFPKEITIWSFTLVTQAGMQWRDLSSLQPLPPGFKQFSCLSLLSSWDYRHVPPHPANFCIFSRDGVSPC</sequence>
<dbReference type="OMA" id="GRMFPKE"/>
<reference evidence="1" key="3">
    <citation type="submission" date="2025-09" db="UniProtKB">
        <authorList>
            <consortium name="Ensembl"/>
        </authorList>
    </citation>
    <scope>IDENTIFICATION</scope>
</reference>
<evidence type="ECO:0000313" key="1">
    <source>
        <dbReference type="Ensembl" id="ENSCJAP00000082082.1"/>
    </source>
</evidence>
<protein>
    <submittedName>
        <fullName evidence="1">Uncharacterized protein</fullName>
    </submittedName>
</protein>
<dbReference type="GeneTree" id="ENSGT00940000161627"/>
<keyword evidence="2" id="KW-1185">Reference proteome</keyword>
<dbReference type="PANTHER" id="PTHR46254">
    <property type="entry name" value="PROTEIN GVQW1-RELATED"/>
    <property type="match status" value="1"/>
</dbReference>
<reference evidence="1 2" key="1">
    <citation type="submission" date="2009-03" db="EMBL/GenBank/DDBJ databases">
        <authorList>
            <person name="Warren W."/>
            <person name="Ye L."/>
            <person name="Minx P."/>
            <person name="Worley K."/>
            <person name="Gibbs R."/>
            <person name="Wilson R.K."/>
        </authorList>
    </citation>
    <scope>NUCLEOTIDE SEQUENCE [LARGE SCALE GENOMIC DNA]</scope>
</reference>
<proteinExistence type="predicted"/>
<dbReference type="Proteomes" id="UP000008225">
    <property type="component" value="Chromosome 14"/>
</dbReference>
<dbReference type="Ensembl" id="ENSCJAT00000124507.1">
    <property type="protein sequence ID" value="ENSCJAP00000082082.1"/>
    <property type="gene ID" value="ENSCJAG00000070223.1"/>
</dbReference>
<reference evidence="1" key="2">
    <citation type="submission" date="2025-08" db="UniProtKB">
        <authorList>
            <consortium name="Ensembl"/>
        </authorList>
    </citation>
    <scope>IDENTIFICATION</scope>
</reference>
<name>A0A8I3WUT3_CALJA</name>